<evidence type="ECO:0000313" key="2">
    <source>
        <dbReference type="Proteomes" id="UP000007800"/>
    </source>
</evidence>
<sequence length="182" mass="20940">MLTLLGAVSYFLGRPSVTEVPRDSVWCEIFPPPTEKLEEPQTRSEAFCAVILGGEEGRPERLLLHEIEYNEKAEPVTRSTKNCIVTQEGLDRDCLPDSVKRGKENKLNFEFKQGSTPDESREIVVGKKTYILKLLRPLNDEEQPWDERQGRMTHIPLVYSSTEPAISLFKPERQDKWYSKTD</sequence>
<accession>C5KGK9</accession>
<dbReference type="InParanoid" id="C5KGK9"/>
<dbReference type="RefSeq" id="XP_002784588.1">
    <property type="nucleotide sequence ID" value="XM_002784542.1"/>
</dbReference>
<proteinExistence type="predicted"/>
<evidence type="ECO:0000313" key="1">
    <source>
        <dbReference type="EMBL" id="EER16384.1"/>
    </source>
</evidence>
<dbReference type="OrthoDB" id="46564at2759"/>
<dbReference type="GeneID" id="9063454"/>
<organism evidence="2">
    <name type="scientific">Perkinsus marinus (strain ATCC 50983 / TXsc)</name>
    <dbReference type="NCBI Taxonomy" id="423536"/>
    <lineage>
        <taxon>Eukaryota</taxon>
        <taxon>Sar</taxon>
        <taxon>Alveolata</taxon>
        <taxon>Perkinsozoa</taxon>
        <taxon>Perkinsea</taxon>
        <taxon>Perkinsida</taxon>
        <taxon>Perkinsidae</taxon>
        <taxon>Perkinsus</taxon>
    </lineage>
</organism>
<dbReference type="AlphaFoldDB" id="C5KGK9"/>
<feature type="non-terminal residue" evidence="1">
    <location>
        <position position="182"/>
    </location>
</feature>
<dbReference type="EMBL" id="GG672951">
    <property type="protein sequence ID" value="EER16384.1"/>
    <property type="molecule type" value="Genomic_DNA"/>
</dbReference>
<protein>
    <submittedName>
        <fullName evidence="1">Uncharacterized protein</fullName>
    </submittedName>
</protein>
<reference evidence="1 2" key="1">
    <citation type="submission" date="2008-07" db="EMBL/GenBank/DDBJ databases">
        <authorList>
            <person name="El-Sayed N."/>
            <person name="Caler E."/>
            <person name="Inman J."/>
            <person name="Amedeo P."/>
            <person name="Hass B."/>
            <person name="Wortman J."/>
        </authorList>
    </citation>
    <scope>NUCLEOTIDE SEQUENCE [LARGE SCALE GENOMIC DNA]</scope>
    <source>
        <strain evidence="2">ATCC 50983 / TXsc</strain>
    </source>
</reference>
<dbReference type="Proteomes" id="UP000007800">
    <property type="component" value="Unassembled WGS sequence"/>
</dbReference>
<keyword evidence="2" id="KW-1185">Reference proteome</keyword>
<name>C5KGK9_PERM5</name>
<gene>
    <name evidence="1" type="ORF">Pmar_PMAR013180</name>
</gene>